<dbReference type="AlphaFoldDB" id="A0A2T6BQC6"/>
<dbReference type="PANTHER" id="PTHR10996:SF283">
    <property type="entry name" value="GLYOXYLATE_HYDROXYPYRUVATE REDUCTASE B"/>
    <property type="match status" value="1"/>
</dbReference>
<evidence type="ECO:0000313" key="7">
    <source>
        <dbReference type="EMBL" id="PTX58268.1"/>
    </source>
</evidence>
<name>A0A2T6BQC6_9BACL</name>
<evidence type="ECO:0000256" key="1">
    <source>
        <dbReference type="ARBA" id="ARBA00005854"/>
    </source>
</evidence>
<evidence type="ECO:0000256" key="2">
    <source>
        <dbReference type="ARBA" id="ARBA00023002"/>
    </source>
</evidence>
<organism evidence="7 8">
    <name type="scientific">Melghirimyces profundicolus</name>
    <dbReference type="NCBI Taxonomy" id="1242148"/>
    <lineage>
        <taxon>Bacteria</taxon>
        <taxon>Bacillati</taxon>
        <taxon>Bacillota</taxon>
        <taxon>Bacilli</taxon>
        <taxon>Bacillales</taxon>
        <taxon>Thermoactinomycetaceae</taxon>
        <taxon>Melghirimyces</taxon>
    </lineage>
</organism>
<protein>
    <submittedName>
        <fullName evidence="7">Glyoxylate reductase</fullName>
    </submittedName>
</protein>
<dbReference type="SUPFAM" id="SSF52283">
    <property type="entry name" value="Formate/glycerate dehydrogenase catalytic domain-like"/>
    <property type="match status" value="1"/>
</dbReference>
<evidence type="ECO:0000256" key="4">
    <source>
        <dbReference type="RuleBase" id="RU003719"/>
    </source>
</evidence>
<dbReference type="InterPro" id="IPR006139">
    <property type="entry name" value="D-isomer_2_OHA_DH_cat_dom"/>
</dbReference>
<dbReference type="CDD" id="cd05301">
    <property type="entry name" value="GDH"/>
    <property type="match status" value="1"/>
</dbReference>
<evidence type="ECO:0000313" key="8">
    <source>
        <dbReference type="Proteomes" id="UP000244240"/>
    </source>
</evidence>
<keyword evidence="2 4" id="KW-0560">Oxidoreductase</keyword>
<accession>A0A2T6BQC6</accession>
<dbReference type="InterPro" id="IPR050223">
    <property type="entry name" value="D-isomer_2-hydroxyacid_DH"/>
</dbReference>
<feature type="domain" description="D-isomer specific 2-hydroxyacid dehydrogenase NAD-binding" evidence="6">
    <location>
        <begin position="114"/>
        <end position="291"/>
    </location>
</feature>
<evidence type="ECO:0000259" key="6">
    <source>
        <dbReference type="Pfam" id="PF02826"/>
    </source>
</evidence>
<keyword evidence="8" id="KW-1185">Reference proteome</keyword>
<dbReference type="InterPro" id="IPR006140">
    <property type="entry name" value="D-isomer_DH_NAD-bd"/>
</dbReference>
<dbReference type="RefSeq" id="WP_245920871.1">
    <property type="nucleotide sequence ID" value="NZ_QBKR01000017.1"/>
</dbReference>
<sequence length="325" mass="35766">MKENIRPKVLVSREIPAEGMDILREHCEVTVGAEDRMLKREELLALIPGMDGLLSMLTDRVDGEVMDAAPGLKVISNYAVGYDNIDVGEAYRRGIAVTNTPGVLTDATADLAWALLMDAARRVTEGDRLNRAGGWKEWAPMFHLGKEVTGSTLGIVGMGRIGRAVAKRARGFDMKVVYFSRRRKDPKEENRLGIRYLPFRELLREADFVSLHAPYTRKTRHLIGREELSLMKETAFLINTARGGLVDEKALVEALKAGEIAGAGLDVYEDEPRLSPGLKQLPNAVLAPHLGSATRETRGQMARRAAENIVAELLGEGSSTRVPPE</sequence>
<dbReference type="Proteomes" id="UP000244240">
    <property type="component" value="Unassembled WGS sequence"/>
</dbReference>
<dbReference type="PANTHER" id="PTHR10996">
    <property type="entry name" value="2-HYDROXYACID DEHYDROGENASE-RELATED"/>
    <property type="match status" value="1"/>
</dbReference>
<reference evidence="7 8" key="1">
    <citation type="submission" date="2018-04" db="EMBL/GenBank/DDBJ databases">
        <title>Genomic Encyclopedia of Archaeal and Bacterial Type Strains, Phase II (KMG-II): from individual species to whole genera.</title>
        <authorList>
            <person name="Goeker M."/>
        </authorList>
    </citation>
    <scope>NUCLEOTIDE SEQUENCE [LARGE SCALE GENOMIC DNA]</scope>
    <source>
        <strain evidence="7 8">DSM 45787</strain>
    </source>
</reference>
<feature type="domain" description="D-isomer specific 2-hydroxyacid dehydrogenase catalytic" evidence="5">
    <location>
        <begin position="9"/>
        <end position="321"/>
    </location>
</feature>
<dbReference type="PROSITE" id="PS00065">
    <property type="entry name" value="D_2_HYDROXYACID_DH_1"/>
    <property type="match status" value="1"/>
</dbReference>
<dbReference type="GO" id="GO:0051287">
    <property type="term" value="F:NAD binding"/>
    <property type="evidence" value="ECO:0007669"/>
    <property type="project" value="InterPro"/>
</dbReference>
<dbReference type="GO" id="GO:0005829">
    <property type="term" value="C:cytosol"/>
    <property type="evidence" value="ECO:0007669"/>
    <property type="project" value="TreeGrafter"/>
</dbReference>
<dbReference type="GO" id="GO:0030267">
    <property type="term" value="F:glyoxylate reductase (NADPH) activity"/>
    <property type="evidence" value="ECO:0007669"/>
    <property type="project" value="TreeGrafter"/>
</dbReference>
<comment type="similarity">
    <text evidence="1 4">Belongs to the D-isomer specific 2-hydroxyacid dehydrogenase family.</text>
</comment>
<dbReference type="PROSITE" id="PS00671">
    <property type="entry name" value="D_2_HYDROXYACID_DH_3"/>
    <property type="match status" value="1"/>
</dbReference>
<comment type="caution">
    <text evidence="7">The sequence shown here is derived from an EMBL/GenBank/DDBJ whole genome shotgun (WGS) entry which is preliminary data.</text>
</comment>
<dbReference type="InterPro" id="IPR036291">
    <property type="entry name" value="NAD(P)-bd_dom_sf"/>
</dbReference>
<dbReference type="InterPro" id="IPR029752">
    <property type="entry name" value="D-isomer_DH_CS1"/>
</dbReference>
<dbReference type="SUPFAM" id="SSF51735">
    <property type="entry name" value="NAD(P)-binding Rossmann-fold domains"/>
    <property type="match status" value="1"/>
</dbReference>
<keyword evidence="3" id="KW-0520">NAD</keyword>
<proteinExistence type="inferred from homology"/>
<dbReference type="Pfam" id="PF00389">
    <property type="entry name" value="2-Hacid_dh"/>
    <property type="match status" value="1"/>
</dbReference>
<dbReference type="FunFam" id="3.40.50.720:FF:000203">
    <property type="entry name" value="D-3-phosphoglycerate dehydrogenase (SerA)"/>
    <property type="match status" value="1"/>
</dbReference>
<evidence type="ECO:0000256" key="3">
    <source>
        <dbReference type="ARBA" id="ARBA00023027"/>
    </source>
</evidence>
<dbReference type="InterPro" id="IPR029753">
    <property type="entry name" value="D-isomer_DH_CS"/>
</dbReference>
<dbReference type="Gene3D" id="3.40.50.720">
    <property type="entry name" value="NAD(P)-binding Rossmann-like Domain"/>
    <property type="match status" value="2"/>
</dbReference>
<dbReference type="PROSITE" id="PS00670">
    <property type="entry name" value="D_2_HYDROXYACID_DH_2"/>
    <property type="match status" value="1"/>
</dbReference>
<gene>
    <name evidence="7" type="ORF">C8P63_11715</name>
</gene>
<dbReference type="Pfam" id="PF02826">
    <property type="entry name" value="2-Hacid_dh_C"/>
    <property type="match status" value="1"/>
</dbReference>
<dbReference type="GO" id="GO:0016618">
    <property type="term" value="F:hydroxypyruvate reductase [NAD(P)H] activity"/>
    <property type="evidence" value="ECO:0007669"/>
    <property type="project" value="TreeGrafter"/>
</dbReference>
<evidence type="ECO:0000259" key="5">
    <source>
        <dbReference type="Pfam" id="PF00389"/>
    </source>
</evidence>
<dbReference type="EMBL" id="QBKR01000017">
    <property type="protein sequence ID" value="PTX58268.1"/>
    <property type="molecule type" value="Genomic_DNA"/>
</dbReference>